<dbReference type="OrthoDB" id="8899077at2"/>
<reference evidence="2" key="1">
    <citation type="submission" date="2016-10" db="EMBL/GenBank/DDBJ databases">
        <authorList>
            <person name="Varghese N."/>
            <person name="Submissions S."/>
        </authorList>
    </citation>
    <scope>NUCLEOTIDE SEQUENCE [LARGE SCALE GENOMIC DNA]</scope>
    <source>
        <strain evidence="2">DSM 44526</strain>
    </source>
</reference>
<accession>A0A1G7Q4U9</accession>
<dbReference type="RefSeq" id="WP_091060443.1">
    <property type="nucleotide sequence ID" value="NZ_FNCF01000002.1"/>
</dbReference>
<evidence type="ECO:0000313" key="1">
    <source>
        <dbReference type="EMBL" id="SDF93572.1"/>
    </source>
</evidence>
<proteinExistence type="predicted"/>
<dbReference type="EMBL" id="FNCF01000002">
    <property type="protein sequence ID" value="SDF93572.1"/>
    <property type="molecule type" value="Genomic_DNA"/>
</dbReference>
<dbReference type="Proteomes" id="UP000198863">
    <property type="component" value="Unassembled WGS sequence"/>
</dbReference>
<sequence length="315" mass="32940">MDRDDLAARYLRFAEVEAAVASPHYAALARAVAADPVVLDLLLDLPRTKRQPNLLFAVLRLLGGVPADGAELHDRVVADEERVRAEVLARATQTNEPARAASLLPALARVEGPLALVEVGCSAGLLLQLDRYGYAYRTATGVHRVRPDAGLVLECSVDGSVALPDDVPQVVHRVGVDRNPLDPADPDTVAWLRALVWPGPQEQARLARLGPALELAAAHPHERVTGDLVEQLPGVLAGLPAGATPVVLASMTLVYLDDDARAGFADATAGVRVVAAEAPGVVVDVPPDPHGRVVVSLDGEPLLLAAPHGGAVTAV</sequence>
<dbReference type="Pfam" id="PF10094">
    <property type="entry name" value="DUF2332"/>
    <property type="match status" value="1"/>
</dbReference>
<keyword evidence="2" id="KW-1185">Reference proteome</keyword>
<organism evidence="1 2">
    <name type="scientific">Klenkia brasiliensis</name>
    <dbReference type="NCBI Taxonomy" id="333142"/>
    <lineage>
        <taxon>Bacteria</taxon>
        <taxon>Bacillati</taxon>
        <taxon>Actinomycetota</taxon>
        <taxon>Actinomycetes</taxon>
        <taxon>Geodermatophilales</taxon>
        <taxon>Geodermatophilaceae</taxon>
        <taxon>Klenkia</taxon>
    </lineage>
</organism>
<protein>
    <recommendedName>
        <fullName evidence="3">DUF2332 domain-containing protein</fullName>
    </recommendedName>
</protein>
<gene>
    <name evidence="1" type="ORF">SAMN05660324_1354</name>
</gene>
<evidence type="ECO:0008006" key="3">
    <source>
        <dbReference type="Google" id="ProtNLM"/>
    </source>
</evidence>
<name>A0A1G7Q4U9_9ACTN</name>
<evidence type="ECO:0000313" key="2">
    <source>
        <dbReference type="Proteomes" id="UP000198863"/>
    </source>
</evidence>
<dbReference type="InterPro" id="IPR011200">
    <property type="entry name" value="UCP012608"/>
</dbReference>
<dbReference type="AlphaFoldDB" id="A0A1G7Q4U9"/>